<evidence type="ECO:0000313" key="3">
    <source>
        <dbReference type="EMBL" id="MFD1340931.1"/>
    </source>
</evidence>
<dbReference type="EC" id="3.1.2.-" evidence="3"/>
<name>A0ABW3ZCL9_9RHOB</name>
<dbReference type="RefSeq" id="WP_386800990.1">
    <property type="nucleotide sequence ID" value="NZ_JBHTMU010000001.1"/>
</dbReference>
<evidence type="ECO:0000313" key="4">
    <source>
        <dbReference type="Proteomes" id="UP001597135"/>
    </source>
</evidence>
<dbReference type="InterPro" id="IPR003736">
    <property type="entry name" value="PAAI_dom"/>
</dbReference>
<dbReference type="Proteomes" id="UP001597135">
    <property type="component" value="Unassembled WGS sequence"/>
</dbReference>
<dbReference type="Gene3D" id="3.10.129.10">
    <property type="entry name" value="Hotdog Thioesterase"/>
    <property type="match status" value="1"/>
</dbReference>
<dbReference type="InterPro" id="IPR006683">
    <property type="entry name" value="Thioestr_dom"/>
</dbReference>
<accession>A0ABW3ZCL9</accession>
<sequence>MDDRFREPAHSFSKYLGFEMVDWHEDYARFELLIRDVHFNRHETLHGGVHATLLDTAMGYAGCWTGDPEVRQMALTLSMTVQYLSRPKGQRLIAEGWKTGGGRSAYFARAEVKDDTGEMIATATGVFRYRKLT</sequence>
<organism evidence="3 4">
    <name type="scientific">Litorisediminicola beolgyonensis</name>
    <dbReference type="NCBI Taxonomy" id="1173614"/>
    <lineage>
        <taxon>Bacteria</taxon>
        <taxon>Pseudomonadati</taxon>
        <taxon>Pseudomonadota</taxon>
        <taxon>Alphaproteobacteria</taxon>
        <taxon>Rhodobacterales</taxon>
        <taxon>Paracoccaceae</taxon>
        <taxon>Litorisediminicola</taxon>
    </lineage>
</organism>
<reference evidence="4" key="1">
    <citation type="journal article" date="2019" name="Int. J. Syst. Evol. Microbiol.">
        <title>The Global Catalogue of Microorganisms (GCM) 10K type strain sequencing project: providing services to taxonomists for standard genome sequencing and annotation.</title>
        <authorList>
            <consortium name="The Broad Institute Genomics Platform"/>
            <consortium name="The Broad Institute Genome Sequencing Center for Infectious Disease"/>
            <person name="Wu L."/>
            <person name="Ma J."/>
        </authorList>
    </citation>
    <scope>NUCLEOTIDE SEQUENCE [LARGE SCALE GENOMIC DNA]</scope>
    <source>
        <strain evidence="4">CCUG 62953</strain>
    </source>
</reference>
<dbReference type="NCBIfam" id="TIGR00369">
    <property type="entry name" value="unchar_dom_1"/>
    <property type="match status" value="1"/>
</dbReference>
<dbReference type="PANTHER" id="PTHR42856">
    <property type="entry name" value="ACYL-COENZYME A THIOESTERASE PAAI"/>
    <property type="match status" value="1"/>
</dbReference>
<evidence type="ECO:0000256" key="1">
    <source>
        <dbReference type="ARBA" id="ARBA00022801"/>
    </source>
</evidence>
<evidence type="ECO:0000259" key="2">
    <source>
        <dbReference type="Pfam" id="PF03061"/>
    </source>
</evidence>
<proteinExistence type="predicted"/>
<keyword evidence="1 3" id="KW-0378">Hydrolase</keyword>
<dbReference type="SUPFAM" id="SSF54637">
    <property type="entry name" value="Thioesterase/thiol ester dehydrase-isomerase"/>
    <property type="match status" value="1"/>
</dbReference>
<dbReference type="PANTHER" id="PTHR42856:SF1">
    <property type="entry name" value="ACYL-COENZYME A THIOESTERASE PAAI"/>
    <property type="match status" value="1"/>
</dbReference>
<protein>
    <submittedName>
        <fullName evidence="3">PaaI family thioesterase</fullName>
        <ecNumber evidence="3">3.1.2.-</ecNumber>
    </submittedName>
</protein>
<dbReference type="EMBL" id="JBHTMU010000001">
    <property type="protein sequence ID" value="MFD1340931.1"/>
    <property type="molecule type" value="Genomic_DNA"/>
</dbReference>
<comment type="caution">
    <text evidence="3">The sequence shown here is derived from an EMBL/GenBank/DDBJ whole genome shotgun (WGS) entry which is preliminary data.</text>
</comment>
<dbReference type="InterPro" id="IPR052723">
    <property type="entry name" value="Acyl-CoA_thioesterase_PaaI"/>
</dbReference>
<gene>
    <name evidence="3" type="ORF">ACFQ4E_00685</name>
</gene>
<dbReference type="GO" id="GO:0016787">
    <property type="term" value="F:hydrolase activity"/>
    <property type="evidence" value="ECO:0007669"/>
    <property type="project" value="UniProtKB-KW"/>
</dbReference>
<feature type="domain" description="Thioesterase" evidence="2">
    <location>
        <begin position="43"/>
        <end position="119"/>
    </location>
</feature>
<keyword evidence="4" id="KW-1185">Reference proteome</keyword>
<dbReference type="InterPro" id="IPR029069">
    <property type="entry name" value="HotDog_dom_sf"/>
</dbReference>
<dbReference type="CDD" id="cd03443">
    <property type="entry name" value="PaaI_thioesterase"/>
    <property type="match status" value="1"/>
</dbReference>
<dbReference type="Pfam" id="PF03061">
    <property type="entry name" value="4HBT"/>
    <property type="match status" value="1"/>
</dbReference>